<protein>
    <submittedName>
        <fullName evidence="2">Uncharacterized protein</fullName>
    </submittedName>
</protein>
<dbReference type="EMBL" id="GBXM01101991">
    <property type="protein sequence ID" value="JAH06586.1"/>
    <property type="molecule type" value="Transcribed_RNA"/>
</dbReference>
<reference evidence="2" key="1">
    <citation type="submission" date="2014-11" db="EMBL/GenBank/DDBJ databases">
        <authorList>
            <person name="Amaro Gonzalez C."/>
        </authorList>
    </citation>
    <scope>NUCLEOTIDE SEQUENCE</scope>
</reference>
<keyword evidence="1" id="KW-0472">Membrane</keyword>
<reference evidence="2" key="2">
    <citation type="journal article" date="2015" name="Fish Shellfish Immunol.">
        <title>Early steps in the European eel (Anguilla anguilla)-Vibrio vulnificus interaction in the gills: Role of the RtxA13 toxin.</title>
        <authorList>
            <person name="Callol A."/>
            <person name="Pajuelo D."/>
            <person name="Ebbesson L."/>
            <person name="Teles M."/>
            <person name="MacKenzie S."/>
            <person name="Amaro C."/>
        </authorList>
    </citation>
    <scope>NUCLEOTIDE SEQUENCE</scope>
</reference>
<name>A0A0E9PPL6_ANGAN</name>
<sequence>MFSPAVFTIPNTLLLVLGLVATLLLDTQNLG</sequence>
<accession>A0A0E9PPL6</accession>
<organism evidence="2">
    <name type="scientific">Anguilla anguilla</name>
    <name type="common">European freshwater eel</name>
    <name type="synonym">Muraena anguilla</name>
    <dbReference type="NCBI Taxonomy" id="7936"/>
    <lineage>
        <taxon>Eukaryota</taxon>
        <taxon>Metazoa</taxon>
        <taxon>Chordata</taxon>
        <taxon>Craniata</taxon>
        <taxon>Vertebrata</taxon>
        <taxon>Euteleostomi</taxon>
        <taxon>Actinopterygii</taxon>
        <taxon>Neopterygii</taxon>
        <taxon>Teleostei</taxon>
        <taxon>Anguilliformes</taxon>
        <taxon>Anguillidae</taxon>
        <taxon>Anguilla</taxon>
    </lineage>
</organism>
<keyword evidence="1" id="KW-1133">Transmembrane helix</keyword>
<feature type="transmembrane region" description="Helical" evidence="1">
    <location>
        <begin position="6"/>
        <end position="25"/>
    </location>
</feature>
<dbReference type="AlphaFoldDB" id="A0A0E9PPL6"/>
<evidence type="ECO:0000313" key="2">
    <source>
        <dbReference type="EMBL" id="JAH06586.1"/>
    </source>
</evidence>
<keyword evidence="1" id="KW-0812">Transmembrane</keyword>
<evidence type="ECO:0000256" key="1">
    <source>
        <dbReference type="SAM" id="Phobius"/>
    </source>
</evidence>
<proteinExistence type="predicted"/>